<keyword evidence="9" id="KW-0032">Aminotransferase</keyword>
<dbReference type="PANTHER" id="PTHR11773">
    <property type="entry name" value="GLYCINE DEHYDROGENASE, DECARBOXYLATING"/>
    <property type="match status" value="1"/>
</dbReference>
<dbReference type="AlphaFoldDB" id="G7V656"/>
<dbReference type="GO" id="GO:0030170">
    <property type="term" value="F:pyridoxal phosphate binding"/>
    <property type="evidence" value="ECO:0007669"/>
    <property type="project" value="TreeGrafter"/>
</dbReference>
<protein>
    <recommendedName>
        <fullName evidence="2">glycine dehydrogenase (aminomethyl-transferring)</fullName>
        <ecNumber evidence="2">1.4.4.2</ecNumber>
    </recommendedName>
</protein>
<evidence type="ECO:0000256" key="4">
    <source>
        <dbReference type="ARBA" id="ARBA00023002"/>
    </source>
</evidence>
<organism evidence="9 10">
    <name type="scientific">Thermovirga lienii (strain ATCC BAA-1197 / DSM 17291 / Cas60314)</name>
    <dbReference type="NCBI Taxonomy" id="580340"/>
    <lineage>
        <taxon>Bacteria</taxon>
        <taxon>Thermotogati</taxon>
        <taxon>Synergistota</taxon>
        <taxon>Synergistia</taxon>
        <taxon>Synergistales</taxon>
        <taxon>Thermovirgaceae</taxon>
        <taxon>Thermovirga</taxon>
    </lineage>
</organism>
<dbReference type="GO" id="GO:0005829">
    <property type="term" value="C:cytosol"/>
    <property type="evidence" value="ECO:0007669"/>
    <property type="project" value="TreeGrafter"/>
</dbReference>
<dbReference type="KEGG" id="tli:Tlie_1313"/>
<accession>G7V656</accession>
<evidence type="ECO:0000256" key="5">
    <source>
        <dbReference type="ARBA" id="ARBA00049026"/>
    </source>
</evidence>
<dbReference type="Pfam" id="PF21478">
    <property type="entry name" value="GcvP2_C"/>
    <property type="match status" value="1"/>
</dbReference>
<feature type="domain" description="Glycine dehydrogenase C-terminal" evidence="8">
    <location>
        <begin position="373"/>
        <end position="477"/>
    </location>
</feature>
<feature type="domain" description="Aminotransferase class V" evidence="7">
    <location>
        <begin position="156"/>
        <end position="300"/>
    </location>
</feature>
<evidence type="ECO:0000259" key="7">
    <source>
        <dbReference type="Pfam" id="PF00266"/>
    </source>
</evidence>
<reference evidence="9 10" key="2">
    <citation type="journal article" date="2012" name="Stand. Genomic Sci.">
        <title>Genome sequence of the moderately thermophilic, amino-acid-degrading and sulfur-reducing bacterium Thermovirga lienii type strain (Cas60314(T)).</title>
        <authorList>
            <person name="Goker M."/>
            <person name="Saunders E."/>
            <person name="Lapidus A."/>
            <person name="Nolan M."/>
            <person name="Lucas S."/>
            <person name="Hammon N."/>
            <person name="Deshpande S."/>
            <person name="Cheng J.F."/>
            <person name="Han C."/>
            <person name="Tapia R."/>
            <person name="Goodwin L.A."/>
            <person name="Pitluck S."/>
            <person name="Liolios K."/>
            <person name="Mavromatis K."/>
            <person name="Pagani I."/>
            <person name="Ivanova N."/>
            <person name="Mikhailova N."/>
            <person name="Pati A."/>
            <person name="Chen A."/>
            <person name="Palaniappan K."/>
            <person name="Land M."/>
            <person name="Chang Y.J."/>
            <person name="Jeffries C.D."/>
            <person name="Brambilla E.M."/>
            <person name="Rohde M."/>
            <person name="Spring S."/>
            <person name="Detter J.C."/>
            <person name="Woyke T."/>
            <person name="Bristow J."/>
            <person name="Eisen J.A."/>
            <person name="Markowitz V."/>
            <person name="Hugenholtz P."/>
            <person name="Kyrpides N.C."/>
            <person name="Klenk H.P."/>
        </authorList>
    </citation>
    <scope>NUCLEOTIDE SEQUENCE [LARGE SCALE GENOMIC DNA]</scope>
    <source>
        <strain evidence="10">ATCC BAA-1197 / DSM 17291 / Cas60314</strain>
    </source>
</reference>
<dbReference type="InterPro" id="IPR020581">
    <property type="entry name" value="GDC_P"/>
</dbReference>
<dbReference type="Proteomes" id="UP000005868">
    <property type="component" value="Chromosome"/>
</dbReference>
<dbReference type="STRING" id="580340.Tlie_1313"/>
<evidence type="ECO:0000256" key="2">
    <source>
        <dbReference type="ARBA" id="ARBA00012134"/>
    </source>
</evidence>
<evidence type="ECO:0000256" key="1">
    <source>
        <dbReference type="ARBA" id="ARBA00003788"/>
    </source>
</evidence>
<keyword evidence="9" id="KW-0808">Transferase</keyword>
<evidence type="ECO:0000313" key="9">
    <source>
        <dbReference type="EMBL" id="AER67043.1"/>
    </source>
</evidence>
<keyword evidence="10" id="KW-1185">Reference proteome</keyword>
<dbReference type="GO" id="GO:0004375">
    <property type="term" value="F:glycine dehydrogenase (decarboxylating) activity"/>
    <property type="evidence" value="ECO:0007669"/>
    <property type="project" value="UniProtKB-EC"/>
</dbReference>
<dbReference type="PANTHER" id="PTHR11773:SF1">
    <property type="entry name" value="GLYCINE DEHYDROGENASE (DECARBOXYLATING), MITOCHONDRIAL"/>
    <property type="match status" value="1"/>
</dbReference>
<comment type="function">
    <text evidence="1">The glycine cleavage system catalyzes the degradation of glycine. The P protein binds the alpha-amino group of glycine through its pyridoxal phosphate cofactor; CO(2) is released and the remaining methylamine moiety is then transferred to the lipoamide cofactor of the H protein.</text>
</comment>
<dbReference type="GO" id="GO:0005960">
    <property type="term" value="C:glycine cleavage complex"/>
    <property type="evidence" value="ECO:0007669"/>
    <property type="project" value="TreeGrafter"/>
</dbReference>
<gene>
    <name evidence="9" type="ordered locus">Tlie_1313</name>
</gene>
<evidence type="ECO:0000259" key="8">
    <source>
        <dbReference type="Pfam" id="PF21478"/>
    </source>
</evidence>
<dbReference type="GO" id="GO:0019464">
    <property type="term" value="P:glycine decarboxylation via glycine cleavage system"/>
    <property type="evidence" value="ECO:0007669"/>
    <property type="project" value="TreeGrafter"/>
</dbReference>
<feature type="region of interest" description="Disordered" evidence="6">
    <location>
        <begin position="43"/>
        <end position="65"/>
    </location>
</feature>
<dbReference type="InterPro" id="IPR015422">
    <property type="entry name" value="PyrdxlP-dep_Trfase_small"/>
</dbReference>
<dbReference type="Gene3D" id="3.40.640.10">
    <property type="entry name" value="Type I PLP-dependent aspartate aminotransferase-like (Major domain)"/>
    <property type="match status" value="1"/>
</dbReference>
<dbReference type="eggNOG" id="COG1003">
    <property type="taxonomic scope" value="Bacteria"/>
</dbReference>
<name>G7V656_THELD</name>
<dbReference type="Pfam" id="PF00266">
    <property type="entry name" value="Aminotran_5"/>
    <property type="match status" value="1"/>
</dbReference>
<evidence type="ECO:0000256" key="3">
    <source>
        <dbReference type="ARBA" id="ARBA00022898"/>
    </source>
</evidence>
<dbReference type="HOGENOM" id="CLU_004620_5_0_0"/>
<dbReference type="Gene3D" id="3.90.1150.10">
    <property type="entry name" value="Aspartate Aminotransferase, domain 1"/>
    <property type="match status" value="1"/>
</dbReference>
<dbReference type="EC" id="1.4.4.2" evidence="2"/>
<evidence type="ECO:0000313" key="10">
    <source>
        <dbReference type="Proteomes" id="UP000005868"/>
    </source>
</evidence>
<comment type="catalytic activity">
    <reaction evidence="5">
        <text>N(6)-[(R)-lipoyl]-L-lysyl-[glycine-cleavage complex H protein] + glycine + H(+) = N(6)-[(R)-S(8)-aminomethyldihydrolipoyl]-L-lysyl-[glycine-cleavage complex H protein] + CO2</text>
        <dbReference type="Rhea" id="RHEA:24304"/>
        <dbReference type="Rhea" id="RHEA-COMP:10494"/>
        <dbReference type="Rhea" id="RHEA-COMP:10495"/>
        <dbReference type="ChEBI" id="CHEBI:15378"/>
        <dbReference type="ChEBI" id="CHEBI:16526"/>
        <dbReference type="ChEBI" id="CHEBI:57305"/>
        <dbReference type="ChEBI" id="CHEBI:83099"/>
        <dbReference type="ChEBI" id="CHEBI:83143"/>
        <dbReference type="EC" id="1.4.4.2"/>
    </reaction>
</comment>
<dbReference type="InterPro" id="IPR015421">
    <property type="entry name" value="PyrdxlP-dep_Trfase_major"/>
</dbReference>
<proteinExistence type="predicted"/>
<dbReference type="Gene3D" id="6.20.440.10">
    <property type="match status" value="1"/>
</dbReference>
<sequence length="529" mass="59521">MGMDMNTKLRDFHQARWDEPIIYELSRKGERGILVPEADQVMQSPDEGLGDIPEGLHRKEPPNLPEMGQMRVLKHYLRLSQENLGADLNIDIGQGTCTMKYSPKINDQLAANPKVSELHPCQPEETAQGLLKMMYETEQYLKAISGMDRFSLHPGGGSHAIFTIASIVRAWVDSRGESDKRDEIITTIFSHPSNAAASKLKGFKIITIYPGPDGRPDIEALKAAVSERTAALFITNPEDIGIYNSRIKEFTDIVHSVGGLCSYDQANLNGILGLTRAREAGFDLCFYNLHKTFSSPHGCGGPGGGVVGVTEELAKFLPVPLVSFDEGSGRYFLDYDVPCTIGKVKDFYGVIPVILRAYAWIRSLGDEGLKEVARVALLNNNYVFKEILKIKGASAPYAEGELRMEQVRYSWEKLTKDTGVTTTDIQNRMFDFGVHYWTSHEPWIVPEPFTIEPTESYSKDELDEFLAILRHVANEAYTNPEIVKTAPHRSVIHHIDHDYLDDPKKWAITWRAYKKKYTGYFEPKERKDG</sequence>
<dbReference type="SUPFAM" id="SSF53383">
    <property type="entry name" value="PLP-dependent transferases"/>
    <property type="match status" value="1"/>
</dbReference>
<keyword evidence="4" id="KW-0560">Oxidoreductase</keyword>
<evidence type="ECO:0000256" key="6">
    <source>
        <dbReference type="SAM" id="MobiDB-lite"/>
    </source>
</evidence>
<dbReference type="GO" id="GO:0008483">
    <property type="term" value="F:transaminase activity"/>
    <property type="evidence" value="ECO:0007669"/>
    <property type="project" value="UniProtKB-KW"/>
</dbReference>
<dbReference type="InterPro" id="IPR015424">
    <property type="entry name" value="PyrdxlP-dep_Trfase"/>
</dbReference>
<dbReference type="InterPro" id="IPR049316">
    <property type="entry name" value="GDC-P_C"/>
</dbReference>
<dbReference type="EMBL" id="CP003096">
    <property type="protein sequence ID" value="AER67043.1"/>
    <property type="molecule type" value="Genomic_DNA"/>
</dbReference>
<keyword evidence="3" id="KW-0663">Pyridoxal phosphate</keyword>
<dbReference type="InterPro" id="IPR000192">
    <property type="entry name" value="Aminotrans_V_dom"/>
</dbReference>
<dbReference type="NCBIfam" id="NF003346">
    <property type="entry name" value="PRK04366.1"/>
    <property type="match status" value="1"/>
</dbReference>
<reference evidence="10" key="1">
    <citation type="submission" date="2011-10" db="EMBL/GenBank/DDBJ databases">
        <title>The complete genome of chromosome of Thermovirga lienii DSM 17291.</title>
        <authorList>
            <consortium name="US DOE Joint Genome Institute (JGI-PGF)"/>
            <person name="Lucas S."/>
            <person name="Copeland A."/>
            <person name="Lapidus A."/>
            <person name="Glavina del Rio T."/>
            <person name="Dalin E."/>
            <person name="Tice H."/>
            <person name="Bruce D."/>
            <person name="Goodwin L."/>
            <person name="Pitluck S."/>
            <person name="Peters L."/>
            <person name="Mikhailova N."/>
            <person name="Saunders E."/>
            <person name="Kyrpides N."/>
            <person name="Mavromatis K."/>
            <person name="Ivanova N."/>
            <person name="Last F.I."/>
            <person name="Brettin T."/>
            <person name="Detter J.C."/>
            <person name="Han C."/>
            <person name="Larimer F."/>
            <person name="Land M."/>
            <person name="Hauser L."/>
            <person name="Markowitz V."/>
            <person name="Cheng J.-F."/>
            <person name="Hugenholtz P."/>
            <person name="Woyke T."/>
            <person name="Wu D."/>
            <person name="Spring S."/>
            <person name="Schroeder M."/>
            <person name="Brambilla E.-M."/>
            <person name="Klenk H.-P."/>
            <person name="Eisen J.A."/>
        </authorList>
    </citation>
    <scope>NUCLEOTIDE SEQUENCE [LARGE SCALE GENOMIC DNA]</scope>
    <source>
        <strain evidence="10">ATCC BAA-1197 / DSM 17291 / Cas60314</strain>
    </source>
</reference>
<dbReference type="GO" id="GO:0016594">
    <property type="term" value="F:glycine binding"/>
    <property type="evidence" value="ECO:0007669"/>
    <property type="project" value="TreeGrafter"/>
</dbReference>